<dbReference type="Proteomes" id="UP001482620">
    <property type="component" value="Unassembled WGS sequence"/>
</dbReference>
<organism evidence="1 2">
    <name type="scientific">Ilyodon furcidens</name>
    <name type="common">goldbreast splitfin</name>
    <dbReference type="NCBI Taxonomy" id="33524"/>
    <lineage>
        <taxon>Eukaryota</taxon>
        <taxon>Metazoa</taxon>
        <taxon>Chordata</taxon>
        <taxon>Craniata</taxon>
        <taxon>Vertebrata</taxon>
        <taxon>Euteleostomi</taxon>
        <taxon>Actinopterygii</taxon>
        <taxon>Neopterygii</taxon>
        <taxon>Teleostei</taxon>
        <taxon>Neoteleostei</taxon>
        <taxon>Acanthomorphata</taxon>
        <taxon>Ovalentaria</taxon>
        <taxon>Atherinomorphae</taxon>
        <taxon>Cyprinodontiformes</taxon>
        <taxon>Goodeidae</taxon>
        <taxon>Ilyodon</taxon>
    </lineage>
</organism>
<keyword evidence="2" id="KW-1185">Reference proteome</keyword>
<proteinExistence type="predicted"/>
<dbReference type="EMBL" id="JAHRIQ010016047">
    <property type="protein sequence ID" value="MEQ2226726.1"/>
    <property type="molecule type" value="Genomic_DNA"/>
</dbReference>
<protein>
    <submittedName>
        <fullName evidence="1">Uncharacterized protein</fullName>
    </submittedName>
</protein>
<comment type="caution">
    <text evidence="1">The sequence shown here is derived from an EMBL/GenBank/DDBJ whole genome shotgun (WGS) entry which is preliminary data.</text>
</comment>
<evidence type="ECO:0000313" key="1">
    <source>
        <dbReference type="EMBL" id="MEQ2226726.1"/>
    </source>
</evidence>
<evidence type="ECO:0000313" key="2">
    <source>
        <dbReference type="Proteomes" id="UP001482620"/>
    </source>
</evidence>
<reference evidence="1 2" key="1">
    <citation type="submission" date="2021-06" db="EMBL/GenBank/DDBJ databases">
        <authorList>
            <person name="Palmer J.M."/>
        </authorList>
    </citation>
    <scope>NUCLEOTIDE SEQUENCE [LARGE SCALE GENOMIC DNA]</scope>
    <source>
        <strain evidence="2">if_2019</strain>
        <tissue evidence="1">Muscle</tissue>
    </source>
</reference>
<sequence>MIRFGLRRLIHDTSPPCVFLSIHPDLRWSHEGKRSRNLSLSDTVQLILRDPKLIPGQNGNIDPPAGFECGPEVRTVLVHAERHDLMTPTEPLCLILLHWQAALDYCHRLKNLNVSR</sequence>
<name>A0ABV0T1X7_9TELE</name>
<accession>A0ABV0T1X7</accession>
<gene>
    <name evidence="1" type="ORF">ILYODFUR_030288</name>
</gene>